<dbReference type="InterPro" id="IPR021130">
    <property type="entry name" value="PRib-ATP_PPHydrolase-like"/>
</dbReference>
<dbReference type="Pfam" id="PF01503">
    <property type="entry name" value="PRA-PH"/>
    <property type="match status" value="1"/>
</dbReference>
<dbReference type="EMBL" id="PFGB01000071">
    <property type="protein sequence ID" value="PIW34785.1"/>
    <property type="molecule type" value="Genomic_DNA"/>
</dbReference>
<dbReference type="InterPro" id="IPR038735">
    <property type="entry name" value="MSMEG_1276-like_NTP-PPase_dom"/>
</dbReference>
<evidence type="ECO:0000313" key="1">
    <source>
        <dbReference type="EMBL" id="PIW34785.1"/>
    </source>
</evidence>
<protein>
    <submittedName>
        <fullName evidence="1">Phosphoribosyl-ATP pyrophosphohydrolase</fullName>
    </submittedName>
</protein>
<gene>
    <name evidence="1" type="ORF">COW25_02230</name>
</gene>
<keyword evidence="1" id="KW-0378">Hydrolase</keyword>
<accession>A0A2M7H0X4</accession>
<dbReference type="AlphaFoldDB" id="A0A2M7H0X4"/>
<proteinExistence type="predicted"/>
<dbReference type="SUPFAM" id="SSF101386">
    <property type="entry name" value="all-alpha NTP pyrophosphatases"/>
    <property type="match status" value="1"/>
</dbReference>
<dbReference type="GO" id="GO:0016787">
    <property type="term" value="F:hydrolase activity"/>
    <property type="evidence" value="ECO:0007669"/>
    <property type="project" value="UniProtKB-KW"/>
</dbReference>
<evidence type="ECO:0000313" key="2">
    <source>
        <dbReference type="Proteomes" id="UP000230215"/>
    </source>
</evidence>
<organism evidence="1 2">
    <name type="scientific">Candidatus Nealsonbacteria bacterium CG15_BIG_FIL_POST_REV_8_21_14_020_37_12</name>
    <dbReference type="NCBI Taxonomy" id="1974716"/>
    <lineage>
        <taxon>Bacteria</taxon>
        <taxon>Candidatus Nealsoniibacteriota</taxon>
    </lineage>
</organism>
<sequence>MIKRYNKLIRDRILEIIKAAGEKPYWRVLGRKEYTKEIKKKILEEAKELIEVKKKEEIINEIVDIQELIDVLVSELGLTKSEIQKQQKIKNKKRGGFKKKLFLIKTEK</sequence>
<name>A0A2M7H0X4_9BACT</name>
<dbReference type="Proteomes" id="UP000230215">
    <property type="component" value="Unassembled WGS sequence"/>
</dbReference>
<comment type="caution">
    <text evidence="1">The sequence shown here is derived from an EMBL/GenBank/DDBJ whole genome shotgun (WGS) entry which is preliminary data.</text>
</comment>
<dbReference type="CDD" id="cd11532">
    <property type="entry name" value="NTP-PPase_COG4997"/>
    <property type="match status" value="1"/>
</dbReference>
<reference evidence="2" key="1">
    <citation type="submission" date="2017-09" db="EMBL/GenBank/DDBJ databases">
        <title>Depth-based differentiation of microbial function through sediment-hosted aquifers and enrichment of novel symbionts in the deep terrestrial subsurface.</title>
        <authorList>
            <person name="Probst A.J."/>
            <person name="Ladd B."/>
            <person name="Jarett J.K."/>
            <person name="Geller-Mcgrath D.E."/>
            <person name="Sieber C.M.K."/>
            <person name="Emerson J.B."/>
            <person name="Anantharaman K."/>
            <person name="Thomas B.C."/>
            <person name="Malmstrom R."/>
            <person name="Stieglmeier M."/>
            <person name="Klingl A."/>
            <person name="Woyke T."/>
            <person name="Ryan C.M."/>
            <person name="Banfield J.F."/>
        </authorList>
    </citation>
    <scope>NUCLEOTIDE SEQUENCE [LARGE SCALE GENOMIC DNA]</scope>
</reference>